<evidence type="ECO:0000313" key="6">
    <source>
        <dbReference type="Proteomes" id="UP001597277"/>
    </source>
</evidence>
<sequence length="509" mass="54897">MQGIGSWPHRRRLKSAGVDVLVSGDRRETYDELADRVDRLSDALAARGIARGDRVAYLGENDPAFLETLFACGLLGAVFVPLNTRWAAPEIAYGLRDSGSRTLVFAEALADLAHRGSADSAVTDRIVVGRADGQSSDPDGALPYEELLAAGRPVHREEPVTLDDPAIILYTSGTTGRPKGAVLTHGNLTWNAFNAVVDYDIHADETALMISPMFHVASLGMGVLPTILKGGTIVLEAKFDPGRALELIQRHGVTYLSGVPTTYQMLAEHPDWPTTDLGTLRRLTCGGSTVPLRILEAYEERGLAFTQGYGMTETAPGATALMASYSRAKMGSVGLPHFFTSVRVAGPDGTELPAGEVGEIQIAGPNVVPEYWGRPEAAAESWTADGWFRSGDLGHLDEDGFLYVSDRLKDMIISGGENIYPAEVEQLVTELEAVGSVAVIGRPDERWGEVPVAVVAIRPGYTLAADDVLGHLDGRLARYKIPKDVIFTDDMPRTASGKIRKTDLRRQYT</sequence>
<dbReference type="PROSITE" id="PS00455">
    <property type="entry name" value="AMP_BINDING"/>
    <property type="match status" value="1"/>
</dbReference>
<dbReference type="Gene3D" id="3.30.300.30">
    <property type="match status" value="1"/>
</dbReference>
<comment type="caution">
    <text evidence="5">The sequence shown here is derived from an EMBL/GenBank/DDBJ whole genome shotgun (WGS) entry which is preliminary data.</text>
</comment>
<reference evidence="6" key="1">
    <citation type="journal article" date="2019" name="Int. J. Syst. Evol. Microbiol.">
        <title>The Global Catalogue of Microorganisms (GCM) 10K type strain sequencing project: providing services to taxonomists for standard genome sequencing and annotation.</title>
        <authorList>
            <consortium name="The Broad Institute Genomics Platform"/>
            <consortium name="The Broad Institute Genome Sequencing Center for Infectious Disease"/>
            <person name="Wu L."/>
            <person name="Ma J."/>
        </authorList>
    </citation>
    <scope>NUCLEOTIDE SEQUENCE [LARGE SCALE GENOMIC DNA]</scope>
    <source>
        <strain evidence="6">JCM 17130</strain>
    </source>
</reference>
<dbReference type="CDD" id="cd17631">
    <property type="entry name" value="FACL_FadD13-like"/>
    <property type="match status" value="1"/>
</dbReference>
<proteinExistence type="inferred from homology"/>
<name>A0ABW4L2Z0_9MICO</name>
<evidence type="ECO:0000259" key="3">
    <source>
        <dbReference type="Pfam" id="PF00501"/>
    </source>
</evidence>
<dbReference type="SUPFAM" id="SSF56801">
    <property type="entry name" value="Acetyl-CoA synthetase-like"/>
    <property type="match status" value="1"/>
</dbReference>
<keyword evidence="6" id="KW-1185">Reference proteome</keyword>
<evidence type="ECO:0000256" key="2">
    <source>
        <dbReference type="ARBA" id="ARBA00022598"/>
    </source>
</evidence>
<comment type="similarity">
    <text evidence="1">Belongs to the ATP-dependent AMP-binding enzyme family.</text>
</comment>
<dbReference type="GO" id="GO:0016874">
    <property type="term" value="F:ligase activity"/>
    <property type="evidence" value="ECO:0007669"/>
    <property type="project" value="UniProtKB-KW"/>
</dbReference>
<feature type="domain" description="AMP-dependent synthetase/ligase" evidence="3">
    <location>
        <begin position="19"/>
        <end position="372"/>
    </location>
</feature>
<dbReference type="Gene3D" id="3.40.50.12780">
    <property type="entry name" value="N-terminal domain of ligase-like"/>
    <property type="match status" value="1"/>
</dbReference>
<feature type="domain" description="AMP-binding enzyme C-terminal" evidence="4">
    <location>
        <begin position="423"/>
        <end position="498"/>
    </location>
</feature>
<evidence type="ECO:0000313" key="5">
    <source>
        <dbReference type="EMBL" id="MFD1717512.1"/>
    </source>
</evidence>
<dbReference type="Pfam" id="PF13193">
    <property type="entry name" value="AMP-binding_C"/>
    <property type="match status" value="1"/>
</dbReference>
<dbReference type="NCBIfam" id="NF004837">
    <property type="entry name" value="PRK06187.1"/>
    <property type="match status" value="1"/>
</dbReference>
<evidence type="ECO:0000259" key="4">
    <source>
        <dbReference type="Pfam" id="PF13193"/>
    </source>
</evidence>
<keyword evidence="2 5" id="KW-0436">Ligase</keyword>
<dbReference type="InterPro" id="IPR000873">
    <property type="entry name" value="AMP-dep_synth/lig_dom"/>
</dbReference>
<dbReference type="InterPro" id="IPR045851">
    <property type="entry name" value="AMP-bd_C_sf"/>
</dbReference>
<accession>A0ABW4L2Z0</accession>
<organism evidence="5 6">
    <name type="scientific">Georgenia deserti</name>
    <dbReference type="NCBI Taxonomy" id="2093781"/>
    <lineage>
        <taxon>Bacteria</taxon>
        <taxon>Bacillati</taxon>
        <taxon>Actinomycetota</taxon>
        <taxon>Actinomycetes</taxon>
        <taxon>Micrococcales</taxon>
        <taxon>Bogoriellaceae</taxon>
        <taxon>Georgenia</taxon>
    </lineage>
</organism>
<gene>
    <name evidence="5" type="ORF">ACFSE6_06675</name>
</gene>
<dbReference type="Pfam" id="PF00501">
    <property type="entry name" value="AMP-binding"/>
    <property type="match status" value="1"/>
</dbReference>
<dbReference type="Proteomes" id="UP001597277">
    <property type="component" value="Unassembled WGS sequence"/>
</dbReference>
<dbReference type="EMBL" id="JBHUEE010000002">
    <property type="protein sequence ID" value="MFD1717512.1"/>
    <property type="molecule type" value="Genomic_DNA"/>
</dbReference>
<dbReference type="PANTHER" id="PTHR43201:SF5">
    <property type="entry name" value="MEDIUM-CHAIN ACYL-COA LIGASE ACSF2, MITOCHONDRIAL"/>
    <property type="match status" value="1"/>
</dbReference>
<dbReference type="RefSeq" id="WP_388003884.1">
    <property type="nucleotide sequence ID" value="NZ_JBHUEE010000002.1"/>
</dbReference>
<dbReference type="InterPro" id="IPR042099">
    <property type="entry name" value="ANL_N_sf"/>
</dbReference>
<protein>
    <submittedName>
        <fullName evidence="5">Long-chain fatty acid--CoA ligase</fullName>
    </submittedName>
</protein>
<evidence type="ECO:0000256" key="1">
    <source>
        <dbReference type="ARBA" id="ARBA00006432"/>
    </source>
</evidence>
<dbReference type="PANTHER" id="PTHR43201">
    <property type="entry name" value="ACYL-COA SYNTHETASE"/>
    <property type="match status" value="1"/>
</dbReference>
<dbReference type="InterPro" id="IPR020845">
    <property type="entry name" value="AMP-binding_CS"/>
</dbReference>
<dbReference type="InterPro" id="IPR025110">
    <property type="entry name" value="AMP-bd_C"/>
</dbReference>